<dbReference type="Gene3D" id="3.40.50.300">
    <property type="entry name" value="P-loop containing nucleotide triphosphate hydrolases"/>
    <property type="match status" value="1"/>
</dbReference>
<dbReference type="InterPro" id="IPR050086">
    <property type="entry name" value="MetN_ABC_transporter-like"/>
</dbReference>
<evidence type="ECO:0000256" key="6">
    <source>
        <dbReference type="ARBA" id="ARBA00022840"/>
    </source>
</evidence>
<protein>
    <submittedName>
        <fullName evidence="11">Ectoine/hydroxyectoine ABC transporter ATP-binding protein EhuA</fullName>
    </submittedName>
</protein>
<comment type="similarity">
    <text evidence="2">Belongs to the ABC transporter superfamily.</text>
</comment>
<evidence type="ECO:0000313" key="12">
    <source>
        <dbReference type="Proteomes" id="UP001595908"/>
    </source>
</evidence>
<keyword evidence="7" id="KW-0029">Amino-acid transport</keyword>
<dbReference type="PROSITE" id="PS50893">
    <property type="entry name" value="ABC_TRANSPORTER_2"/>
    <property type="match status" value="1"/>
</dbReference>
<feature type="domain" description="ABC transporter" evidence="10">
    <location>
        <begin position="27"/>
        <end position="273"/>
    </location>
</feature>
<dbReference type="InterPro" id="IPR003439">
    <property type="entry name" value="ABC_transporter-like_ATP-bd"/>
</dbReference>
<evidence type="ECO:0000256" key="5">
    <source>
        <dbReference type="ARBA" id="ARBA00022741"/>
    </source>
</evidence>
<dbReference type="GeneID" id="31232851"/>
<keyword evidence="5" id="KW-0547">Nucleotide-binding</keyword>
<evidence type="ECO:0000313" key="11">
    <source>
        <dbReference type="EMBL" id="MFC4979114.1"/>
    </source>
</evidence>
<evidence type="ECO:0000256" key="3">
    <source>
        <dbReference type="ARBA" id="ARBA00022448"/>
    </source>
</evidence>
<dbReference type="PIRSF" id="PIRSF039085">
    <property type="entry name" value="ABC_ATPase_HisP"/>
    <property type="match status" value="1"/>
</dbReference>
<dbReference type="InterPro" id="IPR003593">
    <property type="entry name" value="AAA+_ATPase"/>
</dbReference>
<dbReference type="PANTHER" id="PTHR43166">
    <property type="entry name" value="AMINO ACID IMPORT ATP-BINDING PROTEIN"/>
    <property type="match status" value="1"/>
</dbReference>
<keyword evidence="4" id="KW-1003">Cell membrane</keyword>
<comment type="subcellular location">
    <subcellularLocation>
        <location evidence="1">Cell membrane</location>
        <topology evidence="1">Peripheral membrane protein</topology>
    </subcellularLocation>
</comment>
<evidence type="ECO:0000256" key="4">
    <source>
        <dbReference type="ARBA" id="ARBA00022475"/>
    </source>
</evidence>
<dbReference type="InterPro" id="IPR014343">
    <property type="entry name" value="Ectoine_EhuA"/>
</dbReference>
<evidence type="ECO:0000256" key="9">
    <source>
        <dbReference type="SAM" id="MobiDB-lite"/>
    </source>
</evidence>
<dbReference type="GO" id="GO:0005524">
    <property type="term" value="F:ATP binding"/>
    <property type="evidence" value="ECO:0007669"/>
    <property type="project" value="UniProtKB-KW"/>
</dbReference>
<comment type="caution">
    <text evidence="11">The sequence shown here is derived from an EMBL/GenBank/DDBJ whole genome shotgun (WGS) entry which is preliminary data.</text>
</comment>
<keyword evidence="8" id="KW-0472">Membrane</keyword>
<dbReference type="Proteomes" id="UP001595908">
    <property type="component" value="Unassembled WGS sequence"/>
</dbReference>
<dbReference type="InterPro" id="IPR027417">
    <property type="entry name" value="P-loop_NTPase"/>
</dbReference>
<proteinExistence type="inferred from homology"/>
<gene>
    <name evidence="11" type="primary">ehuA</name>
    <name evidence="11" type="ORF">ACFPL4_12150</name>
</gene>
<sequence length="277" mass="30369">MATDSAPLKEPADRAPVTGTTGVEPLVRFDKVVKRYGDHVVLDELDFTVRRGEHVTLIGPSGSGKTTILRLLMTLEKVSDGVIWVDGSPLSHVRGPDGSLRPAGEKQLRESRKKIGMVFQQFNLFPNMRVLQNITEAPVNVLGMDRELAEGRARELLDLVGLSGKTDAHPSQLSGGQQQRVAIARALAMEPEILLLDEVTSALDPELVAGVLELLGDIARTTDITMLCVTHEMNFARDVSEKVLMFDAGRVVESGTPEKIFTDPEHERTREFLNAVL</sequence>
<dbReference type="NCBIfam" id="TIGR03005">
    <property type="entry name" value="ectoine_ehuA"/>
    <property type="match status" value="1"/>
</dbReference>
<name>A0ABV9V8I2_STRAZ</name>
<organism evidence="11 12">
    <name type="scientific">Streptomyces atroolivaceus</name>
    <dbReference type="NCBI Taxonomy" id="66869"/>
    <lineage>
        <taxon>Bacteria</taxon>
        <taxon>Bacillati</taxon>
        <taxon>Actinomycetota</taxon>
        <taxon>Actinomycetes</taxon>
        <taxon>Kitasatosporales</taxon>
        <taxon>Streptomycetaceae</taxon>
        <taxon>Streptomyces</taxon>
    </lineage>
</organism>
<evidence type="ECO:0000259" key="10">
    <source>
        <dbReference type="PROSITE" id="PS50893"/>
    </source>
</evidence>
<feature type="region of interest" description="Disordered" evidence="9">
    <location>
        <begin position="1"/>
        <end position="20"/>
    </location>
</feature>
<evidence type="ECO:0000256" key="2">
    <source>
        <dbReference type="ARBA" id="ARBA00005417"/>
    </source>
</evidence>
<accession>A0ABV9V8I2</accession>
<evidence type="ECO:0000256" key="1">
    <source>
        <dbReference type="ARBA" id="ARBA00004202"/>
    </source>
</evidence>
<dbReference type="SMART" id="SM00382">
    <property type="entry name" value="AAA"/>
    <property type="match status" value="1"/>
</dbReference>
<keyword evidence="3" id="KW-0813">Transport</keyword>
<dbReference type="Pfam" id="PF00005">
    <property type="entry name" value="ABC_tran"/>
    <property type="match status" value="1"/>
</dbReference>
<reference evidence="12" key="1">
    <citation type="journal article" date="2019" name="Int. J. Syst. Evol. Microbiol.">
        <title>The Global Catalogue of Microorganisms (GCM) 10K type strain sequencing project: providing services to taxonomists for standard genome sequencing and annotation.</title>
        <authorList>
            <consortium name="The Broad Institute Genomics Platform"/>
            <consortium name="The Broad Institute Genome Sequencing Center for Infectious Disease"/>
            <person name="Wu L."/>
            <person name="Ma J."/>
        </authorList>
    </citation>
    <scope>NUCLEOTIDE SEQUENCE [LARGE SCALE GENOMIC DNA]</scope>
    <source>
        <strain evidence="12">ICMP 257</strain>
    </source>
</reference>
<dbReference type="InterPro" id="IPR017871">
    <property type="entry name" value="ABC_transporter-like_CS"/>
</dbReference>
<dbReference type="EMBL" id="JBHSJE010000002">
    <property type="protein sequence ID" value="MFC4979114.1"/>
    <property type="molecule type" value="Genomic_DNA"/>
</dbReference>
<dbReference type="PANTHER" id="PTHR43166:SF9">
    <property type="entry name" value="GLUTAMATE_ASPARTATE IMPORT ATP-BINDING PROTEIN GLTL"/>
    <property type="match status" value="1"/>
</dbReference>
<dbReference type="RefSeq" id="WP_033299066.1">
    <property type="nucleotide sequence ID" value="NZ_JBHSJE010000002.1"/>
</dbReference>
<keyword evidence="12" id="KW-1185">Reference proteome</keyword>
<dbReference type="PROSITE" id="PS00211">
    <property type="entry name" value="ABC_TRANSPORTER_1"/>
    <property type="match status" value="1"/>
</dbReference>
<keyword evidence="6 11" id="KW-0067">ATP-binding</keyword>
<dbReference type="SUPFAM" id="SSF52540">
    <property type="entry name" value="P-loop containing nucleoside triphosphate hydrolases"/>
    <property type="match status" value="1"/>
</dbReference>
<evidence type="ECO:0000256" key="7">
    <source>
        <dbReference type="ARBA" id="ARBA00022970"/>
    </source>
</evidence>
<evidence type="ECO:0000256" key="8">
    <source>
        <dbReference type="ARBA" id="ARBA00023136"/>
    </source>
</evidence>
<dbReference type="InterPro" id="IPR030679">
    <property type="entry name" value="ABC_ATPase_HisP-typ"/>
</dbReference>